<sequence length="121" mass="13033">MAEGDAVAGSGVRVRLDGGVGGSDVSALKTWLEQEQPLAELIRAHRVTVEERHRTDEPDGRHMGLGTEILLVIVGSTATVTATSLIEHVERAVKAWLANRRQVESGEPPRPTISELDSDES</sequence>
<gene>
    <name evidence="2" type="ORF">JS756_04815</name>
</gene>
<reference evidence="2 3" key="1">
    <citation type="submission" date="2021-02" db="EMBL/GenBank/DDBJ databases">
        <title>Whole genome sequencing of Streptomyces actuosus VRA1.</title>
        <authorList>
            <person name="Sen G."/>
            <person name="Sen A."/>
        </authorList>
    </citation>
    <scope>NUCLEOTIDE SEQUENCE [LARGE SCALE GENOMIC DNA]</scope>
    <source>
        <strain evidence="2 3">VRA1</strain>
    </source>
</reference>
<protein>
    <submittedName>
        <fullName evidence="2">Uncharacterized protein</fullName>
    </submittedName>
</protein>
<name>A0ABS2VK05_STRAS</name>
<feature type="region of interest" description="Disordered" evidence="1">
    <location>
        <begin position="98"/>
        <end position="121"/>
    </location>
</feature>
<dbReference type="Pfam" id="PF19953">
    <property type="entry name" value="EACC1"/>
    <property type="match status" value="1"/>
</dbReference>
<dbReference type="RefSeq" id="WP_205381642.1">
    <property type="nucleotide sequence ID" value="NZ_JAFFZS010000002.1"/>
</dbReference>
<dbReference type="InterPro" id="IPR045428">
    <property type="entry name" value="EACC1"/>
</dbReference>
<organism evidence="2 3">
    <name type="scientific">Streptomyces actuosus</name>
    <dbReference type="NCBI Taxonomy" id="1885"/>
    <lineage>
        <taxon>Bacteria</taxon>
        <taxon>Bacillati</taxon>
        <taxon>Actinomycetota</taxon>
        <taxon>Actinomycetes</taxon>
        <taxon>Kitasatosporales</taxon>
        <taxon>Streptomycetaceae</taxon>
        <taxon>Streptomyces</taxon>
    </lineage>
</organism>
<comment type="caution">
    <text evidence="2">The sequence shown here is derived from an EMBL/GenBank/DDBJ whole genome shotgun (WGS) entry which is preliminary data.</text>
</comment>
<dbReference type="Proteomes" id="UP000788262">
    <property type="component" value="Unassembled WGS sequence"/>
</dbReference>
<evidence type="ECO:0000313" key="2">
    <source>
        <dbReference type="EMBL" id="MBN0043432.1"/>
    </source>
</evidence>
<accession>A0ABS2VK05</accession>
<proteinExistence type="predicted"/>
<dbReference type="EMBL" id="JAFFZS010000002">
    <property type="protein sequence ID" value="MBN0043432.1"/>
    <property type="molecule type" value="Genomic_DNA"/>
</dbReference>
<evidence type="ECO:0000256" key="1">
    <source>
        <dbReference type="SAM" id="MobiDB-lite"/>
    </source>
</evidence>
<keyword evidence="3" id="KW-1185">Reference proteome</keyword>
<evidence type="ECO:0000313" key="3">
    <source>
        <dbReference type="Proteomes" id="UP000788262"/>
    </source>
</evidence>